<evidence type="ECO:0008006" key="3">
    <source>
        <dbReference type="Google" id="ProtNLM"/>
    </source>
</evidence>
<reference evidence="1" key="1">
    <citation type="submission" date="2021-01" db="EMBL/GenBank/DDBJ databases">
        <authorList>
            <consortium name="Genoscope - CEA"/>
            <person name="William W."/>
        </authorList>
    </citation>
    <scope>NUCLEOTIDE SEQUENCE</scope>
</reference>
<proteinExistence type="predicted"/>
<accession>A0A8S1XUX2</accession>
<name>A0A8S1XUX2_9CILI</name>
<protein>
    <recommendedName>
        <fullName evidence="3">Tetratricopeptide repeat protein</fullName>
    </recommendedName>
</protein>
<dbReference type="EMBL" id="CAJJDO010000138">
    <property type="protein sequence ID" value="CAD8204833.1"/>
    <property type="molecule type" value="Genomic_DNA"/>
</dbReference>
<comment type="caution">
    <text evidence="1">The sequence shown here is derived from an EMBL/GenBank/DDBJ whole genome shotgun (WGS) entry which is preliminary data.</text>
</comment>
<evidence type="ECO:0000313" key="2">
    <source>
        <dbReference type="Proteomes" id="UP000689195"/>
    </source>
</evidence>
<sequence>MFIAQIYALTDAKKYEEAIEQCEKVIAKQPQFLHAYYRKTIQCVVNALQFNPKFCIAYFQKGYMRLQELEKQLYNKKQPLKCNYLL</sequence>
<evidence type="ECO:0000313" key="1">
    <source>
        <dbReference type="EMBL" id="CAD8204833.1"/>
    </source>
</evidence>
<keyword evidence="2" id="KW-1185">Reference proteome</keyword>
<dbReference type="Proteomes" id="UP000689195">
    <property type="component" value="Unassembled WGS sequence"/>
</dbReference>
<gene>
    <name evidence="1" type="ORF">PPENT_87.1.T1380122</name>
</gene>
<organism evidence="1 2">
    <name type="scientific">Paramecium pentaurelia</name>
    <dbReference type="NCBI Taxonomy" id="43138"/>
    <lineage>
        <taxon>Eukaryota</taxon>
        <taxon>Sar</taxon>
        <taxon>Alveolata</taxon>
        <taxon>Ciliophora</taxon>
        <taxon>Intramacronucleata</taxon>
        <taxon>Oligohymenophorea</taxon>
        <taxon>Peniculida</taxon>
        <taxon>Parameciidae</taxon>
        <taxon>Paramecium</taxon>
    </lineage>
</organism>
<dbReference type="AlphaFoldDB" id="A0A8S1XUX2"/>